<keyword evidence="1" id="KW-0812">Transmembrane</keyword>
<evidence type="ECO:0000259" key="2">
    <source>
        <dbReference type="PROSITE" id="PS50887"/>
    </source>
</evidence>
<gene>
    <name evidence="3" type="ORF">Vse01_41540</name>
</gene>
<dbReference type="GO" id="GO:0005886">
    <property type="term" value="C:plasma membrane"/>
    <property type="evidence" value="ECO:0007669"/>
    <property type="project" value="TreeGrafter"/>
</dbReference>
<dbReference type="SMART" id="SM00267">
    <property type="entry name" value="GGDEF"/>
    <property type="match status" value="1"/>
</dbReference>
<accession>A0A9W5UUX5</accession>
<dbReference type="InterPro" id="IPR000160">
    <property type="entry name" value="GGDEF_dom"/>
</dbReference>
<name>A0A9W5UUX5_9ACTN</name>
<proteinExistence type="predicted"/>
<dbReference type="GO" id="GO:0052621">
    <property type="term" value="F:diguanylate cyclase activity"/>
    <property type="evidence" value="ECO:0007669"/>
    <property type="project" value="TreeGrafter"/>
</dbReference>
<dbReference type="RefSeq" id="WP_170863526.1">
    <property type="nucleotide sequence ID" value="NZ_BOPD01000026.1"/>
</dbReference>
<dbReference type="PROSITE" id="PS50887">
    <property type="entry name" value="GGDEF"/>
    <property type="match status" value="1"/>
</dbReference>
<sequence>MPSLHRPDRQPRLSRAGTLVVISSVIAAGPAGAFAATERFTAAAVAAVIAVVVALPGAVALVRFARRHQMIVRWGSEYERLWTCLAAATDRENSLRRELVAALTDPLTGLPTRAVVESALATAADQRAPVAVAVADADGLHEVNDDGGHAAGDRYLTVIADRLTTAATAVRADAVVARAGGDEFVIVAPHTDPAVLADAIRAAFTAPTADEPVPRASVGVAASDGRDPRYALAQADAAMYTAKWAGNQTLVYEPDRDGIPQADGTRTQVRRRDLKPGRDIVVTDRPVPPVRILCSGADAAAIVNALRTAYERWAAIAGPTPTGSGTADGADQTIDVTPTAAGIDRITVVAQAEMATYATLADAIAAALDMPSSES</sequence>
<dbReference type="Proteomes" id="UP000607311">
    <property type="component" value="Unassembled WGS sequence"/>
</dbReference>
<evidence type="ECO:0000313" key="4">
    <source>
        <dbReference type="Proteomes" id="UP000607311"/>
    </source>
</evidence>
<dbReference type="GO" id="GO:1902201">
    <property type="term" value="P:negative regulation of bacterial-type flagellum-dependent cell motility"/>
    <property type="evidence" value="ECO:0007669"/>
    <property type="project" value="TreeGrafter"/>
</dbReference>
<feature type="transmembrane region" description="Helical" evidence="1">
    <location>
        <begin position="45"/>
        <end position="65"/>
    </location>
</feature>
<keyword evidence="1" id="KW-1133">Transmembrane helix</keyword>
<comment type="caution">
    <text evidence="3">The sequence shown here is derived from an EMBL/GenBank/DDBJ whole genome shotgun (WGS) entry which is preliminary data.</text>
</comment>
<dbReference type="EMBL" id="BOPD01000026">
    <property type="protein sequence ID" value="GIJ35006.1"/>
    <property type="molecule type" value="Genomic_DNA"/>
</dbReference>
<dbReference type="InterPro" id="IPR043128">
    <property type="entry name" value="Rev_trsase/Diguanyl_cyclase"/>
</dbReference>
<organism evidence="3 4">
    <name type="scientific">Micromonospora sediminimaris</name>
    <dbReference type="NCBI Taxonomy" id="547162"/>
    <lineage>
        <taxon>Bacteria</taxon>
        <taxon>Bacillati</taxon>
        <taxon>Actinomycetota</taxon>
        <taxon>Actinomycetes</taxon>
        <taxon>Micromonosporales</taxon>
        <taxon>Micromonosporaceae</taxon>
        <taxon>Micromonospora</taxon>
    </lineage>
</organism>
<feature type="domain" description="GGDEF" evidence="2">
    <location>
        <begin position="128"/>
        <end position="254"/>
    </location>
</feature>
<dbReference type="CDD" id="cd01949">
    <property type="entry name" value="GGDEF"/>
    <property type="match status" value="1"/>
</dbReference>
<evidence type="ECO:0000313" key="3">
    <source>
        <dbReference type="EMBL" id="GIJ35006.1"/>
    </source>
</evidence>
<evidence type="ECO:0000256" key="1">
    <source>
        <dbReference type="SAM" id="Phobius"/>
    </source>
</evidence>
<dbReference type="Pfam" id="PF00990">
    <property type="entry name" value="GGDEF"/>
    <property type="match status" value="1"/>
</dbReference>
<dbReference type="AlphaFoldDB" id="A0A9W5UUX5"/>
<dbReference type="SUPFAM" id="SSF55073">
    <property type="entry name" value="Nucleotide cyclase"/>
    <property type="match status" value="1"/>
</dbReference>
<keyword evidence="1" id="KW-0472">Membrane</keyword>
<dbReference type="PANTHER" id="PTHR45138">
    <property type="entry name" value="REGULATORY COMPONENTS OF SENSORY TRANSDUCTION SYSTEM"/>
    <property type="match status" value="1"/>
</dbReference>
<dbReference type="PANTHER" id="PTHR45138:SF9">
    <property type="entry name" value="DIGUANYLATE CYCLASE DGCM-RELATED"/>
    <property type="match status" value="1"/>
</dbReference>
<reference evidence="3" key="1">
    <citation type="submission" date="2021-01" db="EMBL/GenBank/DDBJ databases">
        <title>Whole genome shotgun sequence of Verrucosispora sediminis NBRC 107745.</title>
        <authorList>
            <person name="Komaki H."/>
            <person name="Tamura T."/>
        </authorList>
    </citation>
    <scope>NUCLEOTIDE SEQUENCE</scope>
    <source>
        <strain evidence="3">NBRC 107745</strain>
    </source>
</reference>
<dbReference type="InterPro" id="IPR029787">
    <property type="entry name" value="Nucleotide_cyclase"/>
</dbReference>
<protein>
    <recommendedName>
        <fullName evidence="2">GGDEF domain-containing protein</fullName>
    </recommendedName>
</protein>
<dbReference type="NCBIfam" id="TIGR00254">
    <property type="entry name" value="GGDEF"/>
    <property type="match status" value="1"/>
</dbReference>
<dbReference type="GO" id="GO:0043709">
    <property type="term" value="P:cell adhesion involved in single-species biofilm formation"/>
    <property type="evidence" value="ECO:0007669"/>
    <property type="project" value="TreeGrafter"/>
</dbReference>
<dbReference type="InterPro" id="IPR050469">
    <property type="entry name" value="Diguanylate_Cyclase"/>
</dbReference>
<dbReference type="Gene3D" id="3.30.70.270">
    <property type="match status" value="1"/>
</dbReference>
<keyword evidence="4" id="KW-1185">Reference proteome</keyword>